<sequence length="567" mass="63616">MVLITHTSPSHPTPAGERPALDVDTGPTQQPKGMRKFCCELCSYTCYNENGVMLHRLSHARPPLLRCHVCGSKFPRFISLKRHVCSHFSLEPYQCDVCSVRFAVPADLRIHLLSHTEGGTILCRPCPEASGRESVLVGPIGSHGVQGVLRVPVPPSCPSADKKQGRDIDNSFSEKPKGTHVFGCDLCSYSCYSENRVMRHRVNHATPPHLRCHVCGDEFPLFVSLVRHVRTHFTAKPYQCDVCLARFTVSNLRDHMRTHTGERPFACGHCQKSFAQKSSLTKHLAVHTGAGVFTCHLCAQAFGDKSALKEHVASHFGARDMIPEPVPPARPNDAEQDRASPQDASVAGPGMGPPSASGKSPFRLLRSEWLGHPLHQKRRREWTVQIRQWEKTQVMEATRASRRSQGLKPTTSETVDEDAAATQVKGMRTFTCDVCGYWSQNENILMRHRRDHSGARPTQCHVCNEEFPRLSLLHQHVWTHASPRPYQCELCLARFRHRGTTVDHLRTHTGERPFLCVVCGRWFTTKTTLASHAKTHARGKSFACHLCPEVFGQKISLQTHLRTHVRK</sequence>
<protein>
    <submittedName>
        <fullName evidence="1">Uncharacterized protein</fullName>
    </submittedName>
</protein>
<keyword evidence="2" id="KW-1185">Reference proteome</keyword>
<dbReference type="Proteomes" id="UP000805193">
    <property type="component" value="Unassembled WGS sequence"/>
</dbReference>
<dbReference type="EMBL" id="JABSTQ010009500">
    <property type="protein sequence ID" value="KAG0428633.1"/>
    <property type="molecule type" value="Genomic_DNA"/>
</dbReference>
<evidence type="ECO:0000313" key="2">
    <source>
        <dbReference type="Proteomes" id="UP000805193"/>
    </source>
</evidence>
<reference evidence="1 2" key="1">
    <citation type="journal article" date="2020" name="Cell">
        <title>Large-Scale Comparative Analyses of Tick Genomes Elucidate Their Genetic Diversity and Vector Capacities.</title>
        <authorList>
            <consortium name="Tick Genome and Microbiome Consortium (TIGMIC)"/>
            <person name="Jia N."/>
            <person name="Wang J."/>
            <person name="Shi W."/>
            <person name="Du L."/>
            <person name="Sun Y."/>
            <person name="Zhan W."/>
            <person name="Jiang J.F."/>
            <person name="Wang Q."/>
            <person name="Zhang B."/>
            <person name="Ji P."/>
            <person name="Bell-Sakyi L."/>
            <person name="Cui X.M."/>
            <person name="Yuan T.T."/>
            <person name="Jiang B.G."/>
            <person name="Yang W.F."/>
            <person name="Lam T.T."/>
            <person name="Chang Q.C."/>
            <person name="Ding S.J."/>
            <person name="Wang X.J."/>
            <person name="Zhu J.G."/>
            <person name="Ruan X.D."/>
            <person name="Zhao L."/>
            <person name="Wei J.T."/>
            <person name="Ye R.Z."/>
            <person name="Que T.C."/>
            <person name="Du C.H."/>
            <person name="Zhou Y.H."/>
            <person name="Cheng J.X."/>
            <person name="Dai P.F."/>
            <person name="Guo W.B."/>
            <person name="Han X.H."/>
            <person name="Huang E.J."/>
            <person name="Li L.F."/>
            <person name="Wei W."/>
            <person name="Gao Y.C."/>
            <person name="Liu J.Z."/>
            <person name="Shao H.Z."/>
            <person name="Wang X."/>
            <person name="Wang C.C."/>
            <person name="Yang T.C."/>
            <person name="Huo Q.B."/>
            <person name="Li W."/>
            <person name="Chen H.Y."/>
            <person name="Chen S.E."/>
            <person name="Zhou L.G."/>
            <person name="Ni X.B."/>
            <person name="Tian J.H."/>
            <person name="Sheng Y."/>
            <person name="Liu T."/>
            <person name="Pan Y.S."/>
            <person name="Xia L.Y."/>
            <person name="Li J."/>
            <person name="Zhao F."/>
            <person name="Cao W.C."/>
        </authorList>
    </citation>
    <scope>NUCLEOTIDE SEQUENCE [LARGE SCALE GENOMIC DNA]</scope>
    <source>
        <strain evidence="1">Iper-2018</strain>
    </source>
</reference>
<proteinExistence type="predicted"/>
<accession>A0AC60Q783</accession>
<comment type="caution">
    <text evidence="1">The sequence shown here is derived from an EMBL/GenBank/DDBJ whole genome shotgun (WGS) entry which is preliminary data.</text>
</comment>
<gene>
    <name evidence="1" type="ORF">HPB47_024392</name>
</gene>
<evidence type="ECO:0000313" key="1">
    <source>
        <dbReference type="EMBL" id="KAG0428633.1"/>
    </source>
</evidence>
<name>A0AC60Q783_IXOPE</name>
<organism evidence="1 2">
    <name type="scientific">Ixodes persulcatus</name>
    <name type="common">Taiga tick</name>
    <dbReference type="NCBI Taxonomy" id="34615"/>
    <lineage>
        <taxon>Eukaryota</taxon>
        <taxon>Metazoa</taxon>
        <taxon>Ecdysozoa</taxon>
        <taxon>Arthropoda</taxon>
        <taxon>Chelicerata</taxon>
        <taxon>Arachnida</taxon>
        <taxon>Acari</taxon>
        <taxon>Parasitiformes</taxon>
        <taxon>Ixodida</taxon>
        <taxon>Ixodoidea</taxon>
        <taxon>Ixodidae</taxon>
        <taxon>Ixodinae</taxon>
        <taxon>Ixodes</taxon>
    </lineage>
</organism>